<organism evidence="5">
    <name type="scientific">Onchocerca ochengi</name>
    <name type="common">Filarial nematode worm</name>
    <dbReference type="NCBI Taxonomy" id="42157"/>
    <lineage>
        <taxon>Eukaryota</taxon>
        <taxon>Metazoa</taxon>
        <taxon>Ecdysozoa</taxon>
        <taxon>Nematoda</taxon>
        <taxon>Chromadorea</taxon>
        <taxon>Rhabditida</taxon>
        <taxon>Spirurina</taxon>
        <taxon>Spiruromorpha</taxon>
        <taxon>Filarioidea</taxon>
        <taxon>Onchocercidae</taxon>
        <taxon>Onchocerca</taxon>
    </lineage>
</organism>
<evidence type="ECO:0000256" key="1">
    <source>
        <dbReference type="ARBA" id="ARBA00009431"/>
    </source>
</evidence>
<dbReference type="SUPFAM" id="SSF53474">
    <property type="entry name" value="alpha/beta-Hydrolases"/>
    <property type="match status" value="1"/>
</dbReference>
<reference evidence="5" key="1">
    <citation type="submission" date="2016-06" db="UniProtKB">
        <authorList>
            <consortium name="WormBaseParasite"/>
        </authorList>
    </citation>
    <scope>IDENTIFICATION</scope>
</reference>
<reference evidence="3 4" key="2">
    <citation type="submission" date="2018-08" db="EMBL/GenBank/DDBJ databases">
        <authorList>
            <person name="Laetsch R D."/>
            <person name="Stevens L."/>
            <person name="Kumar S."/>
            <person name="Blaxter L. M."/>
        </authorList>
    </citation>
    <scope>NUCLEOTIDE SEQUENCE [LARGE SCALE GENOMIC DNA]</scope>
</reference>
<proteinExistence type="inferred from homology"/>
<evidence type="ECO:0000313" key="3">
    <source>
        <dbReference type="EMBL" id="VDM93132.1"/>
    </source>
</evidence>
<feature type="compositionally biased region" description="Polar residues" evidence="2">
    <location>
        <begin position="56"/>
        <end position="65"/>
    </location>
</feature>
<dbReference type="OrthoDB" id="735686at2759"/>
<dbReference type="STRING" id="42157.A0A182EN89"/>
<comment type="similarity">
    <text evidence="1">Belongs to the peptidase S10 family.</text>
</comment>
<keyword evidence="4" id="KW-1185">Reference proteome</keyword>
<dbReference type="InterPro" id="IPR029058">
    <property type="entry name" value="AB_hydrolase_fold"/>
</dbReference>
<sequence>MSYDKVYSDMAPFIKEIIKANVRVLLYYGDTDMACNFMMGQKFSASLNLQESRWRNNESGTGHVNNSRHDEWDNNAMVPSSSHEEYAQPESNEIGKRITGRTEMDDSNSEPVTSTTHDDESATVSGTVEVLASEAKLPSDTVTMNEDRMLEQAIVYGDDEE</sequence>
<accession>A0A182EN89</accession>
<feature type="compositionally biased region" description="Basic and acidic residues" evidence="2">
    <location>
        <begin position="93"/>
        <end position="104"/>
    </location>
</feature>
<dbReference type="EMBL" id="UYRW01004784">
    <property type="protein sequence ID" value="VDM93132.1"/>
    <property type="molecule type" value="Genomic_DNA"/>
</dbReference>
<dbReference type="Gene3D" id="3.40.50.1820">
    <property type="entry name" value="alpha/beta hydrolase"/>
    <property type="match status" value="1"/>
</dbReference>
<dbReference type="InterPro" id="IPR001563">
    <property type="entry name" value="Peptidase_S10"/>
</dbReference>
<dbReference type="GO" id="GO:0004185">
    <property type="term" value="F:serine-type carboxypeptidase activity"/>
    <property type="evidence" value="ECO:0007669"/>
    <property type="project" value="InterPro"/>
</dbReference>
<gene>
    <name evidence="3" type="ORF">NOO_LOCUS9590</name>
</gene>
<dbReference type="Pfam" id="PF00450">
    <property type="entry name" value="Peptidase_S10"/>
    <property type="match status" value="1"/>
</dbReference>
<dbReference type="AlphaFoldDB" id="A0A182EN89"/>
<feature type="region of interest" description="Disordered" evidence="2">
    <location>
        <begin position="56"/>
        <end position="124"/>
    </location>
</feature>
<dbReference type="WBParaSite" id="nOo.2.0.1.t09590-RA">
    <property type="protein sequence ID" value="nOo.2.0.1.t09590-RA"/>
    <property type="gene ID" value="nOo.2.0.1.g09590"/>
</dbReference>
<evidence type="ECO:0000256" key="2">
    <source>
        <dbReference type="SAM" id="MobiDB-lite"/>
    </source>
</evidence>
<dbReference type="GO" id="GO:0006508">
    <property type="term" value="P:proteolysis"/>
    <property type="evidence" value="ECO:0007669"/>
    <property type="project" value="InterPro"/>
</dbReference>
<evidence type="ECO:0000313" key="4">
    <source>
        <dbReference type="Proteomes" id="UP000271087"/>
    </source>
</evidence>
<dbReference type="Proteomes" id="UP000271087">
    <property type="component" value="Unassembled WGS sequence"/>
</dbReference>
<evidence type="ECO:0000313" key="5">
    <source>
        <dbReference type="WBParaSite" id="nOo.2.0.1.t09590-RA"/>
    </source>
</evidence>
<name>A0A182EN89_ONCOC</name>
<protein>
    <submittedName>
        <fullName evidence="5">Peptidase_S9 domain-containing protein</fullName>
    </submittedName>
</protein>